<evidence type="ECO:0008006" key="4">
    <source>
        <dbReference type="Google" id="ProtNLM"/>
    </source>
</evidence>
<proteinExistence type="predicted"/>
<name>A0A8X6TNP8_NEPPI</name>
<keyword evidence="1" id="KW-0732">Signal</keyword>
<feature type="chain" id="PRO_5036462059" description="Secreted protein" evidence="1">
    <location>
        <begin position="18"/>
        <end position="113"/>
    </location>
</feature>
<dbReference type="EMBL" id="BMAW01107739">
    <property type="protein sequence ID" value="GFT30671.1"/>
    <property type="molecule type" value="Genomic_DNA"/>
</dbReference>
<feature type="signal peptide" evidence="1">
    <location>
        <begin position="1"/>
        <end position="17"/>
    </location>
</feature>
<evidence type="ECO:0000313" key="2">
    <source>
        <dbReference type="EMBL" id="GFT30671.1"/>
    </source>
</evidence>
<sequence length="113" mass="12694">MLFSNILFWLIFKIALSEIQVICVLDASWLQPKKKLHSGLVAPGQQQGKRTIFETLARKVGLLLEEDHFQTARSREGTFSVLGGERFHCVFPLASRTTLSLPENISIVLARGQ</sequence>
<evidence type="ECO:0000256" key="1">
    <source>
        <dbReference type="SAM" id="SignalP"/>
    </source>
</evidence>
<dbReference type="AlphaFoldDB" id="A0A8X6TNP8"/>
<accession>A0A8X6TNP8</accession>
<protein>
    <recommendedName>
        <fullName evidence="4">Secreted protein</fullName>
    </recommendedName>
</protein>
<organism evidence="2 3">
    <name type="scientific">Nephila pilipes</name>
    <name type="common">Giant wood spider</name>
    <name type="synonym">Nephila maculata</name>
    <dbReference type="NCBI Taxonomy" id="299642"/>
    <lineage>
        <taxon>Eukaryota</taxon>
        <taxon>Metazoa</taxon>
        <taxon>Ecdysozoa</taxon>
        <taxon>Arthropoda</taxon>
        <taxon>Chelicerata</taxon>
        <taxon>Arachnida</taxon>
        <taxon>Araneae</taxon>
        <taxon>Araneomorphae</taxon>
        <taxon>Entelegynae</taxon>
        <taxon>Araneoidea</taxon>
        <taxon>Nephilidae</taxon>
        <taxon>Nephila</taxon>
    </lineage>
</organism>
<comment type="caution">
    <text evidence="2">The sequence shown here is derived from an EMBL/GenBank/DDBJ whole genome shotgun (WGS) entry which is preliminary data.</text>
</comment>
<evidence type="ECO:0000313" key="3">
    <source>
        <dbReference type="Proteomes" id="UP000887013"/>
    </source>
</evidence>
<gene>
    <name evidence="2" type="ORF">NPIL_248741</name>
</gene>
<keyword evidence="3" id="KW-1185">Reference proteome</keyword>
<dbReference type="Proteomes" id="UP000887013">
    <property type="component" value="Unassembled WGS sequence"/>
</dbReference>
<reference evidence="2" key="1">
    <citation type="submission" date="2020-08" db="EMBL/GenBank/DDBJ databases">
        <title>Multicomponent nature underlies the extraordinary mechanical properties of spider dragline silk.</title>
        <authorList>
            <person name="Kono N."/>
            <person name="Nakamura H."/>
            <person name="Mori M."/>
            <person name="Yoshida Y."/>
            <person name="Ohtoshi R."/>
            <person name="Malay A.D."/>
            <person name="Moran D.A.P."/>
            <person name="Tomita M."/>
            <person name="Numata K."/>
            <person name="Arakawa K."/>
        </authorList>
    </citation>
    <scope>NUCLEOTIDE SEQUENCE</scope>
</reference>